<evidence type="ECO:0000313" key="1">
    <source>
        <dbReference type="EMBL" id="RXH24321.1"/>
    </source>
</evidence>
<organism evidence="1 2">
    <name type="scientific">Bradyrhizobium zhanjiangense</name>
    <dbReference type="NCBI Taxonomy" id="1325107"/>
    <lineage>
        <taxon>Bacteria</taxon>
        <taxon>Pseudomonadati</taxon>
        <taxon>Pseudomonadota</taxon>
        <taxon>Alphaproteobacteria</taxon>
        <taxon>Hyphomicrobiales</taxon>
        <taxon>Nitrobacteraceae</taxon>
        <taxon>Bradyrhizobium</taxon>
    </lineage>
</organism>
<name>A0A4Q0RZY4_9BRAD</name>
<reference evidence="1 2" key="1">
    <citation type="submission" date="2015-04" db="EMBL/GenBank/DDBJ databases">
        <title>Comparative genomics of rhizobia nodulating Arachis hypogaea in China.</title>
        <authorList>
            <person name="Li Y."/>
        </authorList>
    </citation>
    <scope>NUCLEOTIDE SEQUENCE [LARGE SCALE GENOMIC DNA]</scope>
    <source>
        <strain evidence="1 2">CCBAU 51787</strain>
    </source>
</reference>
<gene>
    <name evidence="1" type="ORF">XH94_36270</name>
</gene>
<evidence type="ECO:0000313" key="2">
    <source>
        <dbReference type="Proteomes" id="UP000290565"/>
    </source>
</evidence>
<dbReference type="Proteomes" id="UP000290565">
    <property type="component" value="Unassembled WGS sequence"/>
</dbReference>
<dbReference type="AlphaFoldDB" id="A0A4Q0RZY4"/>
<accession>A0A4Q0RZY4</accession>
<dbReference type="EMBL" id="LBJM01000197">
    <property type="protein sequence ID" value="RXH24321.1"/>
    <property type="molecule type" value="Genomic_DNA"/>
</dbReference>
<sequence length="64" mass="7133">MIYSGVRFVGNVVALECSMMNELSRDAIARTWNIHRNGSWAGDALCDWTQSARDGFSLTSFTSE</sequence>
<comment type="caution">
    <text evidence="1">The sequence shown here is derived from an EMBL/GenBank/DDBJ whole genome shotgun (WGS) entry which is preliminary data.</text>
</comment>
<protein>
    <submittedName>
        <fullName evidence="1">Uncharacterized protein</fullName>
    </submittedName>
</protein>
<proteinExistence type="predicted"/>